<accession>A0A1V5MK81</accession>
<evidence type="ECO:0000313" key="3">
    <source>
        <dbReference type="EMBL" id="OPZ93663.1"/>
    </source>
</evidence>
<dbReference type="EMBL" id="MWAK01000013">
    <property type="protein sequence ID" value="OPZ93663.1"/>
    <property type="molecule type" value="Genomic_DNA"/>
</dbReference>
<dbReference type="Proteomes" id="UP000485484">
    <property type="component" value="Unassembled WGS sequence"/>
</dbReference>
<dbReference type="SUPFAM" id="SSF51735">
    <property type="entry name" value="NAD(P)-binding Rossmann-fold domains"/>
    <property type="match status" value="1"/>
</dbReference>
<dbReference type="InterPro" id="IPR000683">
    <property type="entry name" value="Gfo/Idh/MocA-like_OxRdtase_N"/>
</dbReference>
<sequence length="337" mass="36640">MAIRTAIIGYGKSGSRLHADGLAQVPEFKVTAVCDPDPERRRQAEERFGAAVYAEHREMLGQAAPELTVIVSRSDQHCRHACDALAAGSHVLVTKPMCLDEAQARQMLEAERASGRRLFPFLPARWGADLRRLQALVAAGAVGRVFCIRRSARGFGIRNDWQTERRYGGGYLLNWGPHLVDPPVLLAGGRPVSVFGRTRQVMNPGDVEDVFYAVLTLDNGVLVQAEYTMMAADFPSWVIQGDAGTILVRGDELVLRRTSPGSGPAAAGGYLKRLELTETQEKISGQLYGDAAEIYRDLAAALLEGKSFPVSSADGLELARWLEAIKISAAGDRVVQL</sequence>
<comment type="caution">
    <text evidence="3">The sequence shown here is derived from an EMBL/GenBank/DDBJ whole genome shotgun (WGS) entry which is preliminary data.</text>
</comment>
<organism evidence="3">
    <name type="scientific">candidate division TA06 bacterium ADurb.Bin417</name>
    <dbReference type="NCBI Taxonomy" id="1852828"/>
    <lineage>
        <taxon>Bacteria</taxon>
        <taxon>Bacteria division TA06</taxon>
    </lineage>
</organism>
<name>A0A1V5MK81_UNCT6</name>
<dbReference type="InterPro" id="IPR036291">
    <property type="entry name" value="NAD(P)-bd_dom_sf"/>
</dbReference>
<feature type="domain" description="Gfo/Idh/MocA-like oxidoreductase N-terminal" evidence="1">
    <location>
        <begin position="3"/>
        <end position="119"/>
    </location>
</feature>
<dbReference type="PANTHER" id="PTHR43708">
    <property type="entry name" value="CONSERVED EXPRESSED OXIDOREDUCTASE (EUROFUNG)"/>
    <property type="match status" value="1"/>
</dbReference>
<dbReference type="PANTHER" id="PTHR43708:SF8">
    <property type="entry name" value="OXIDOREDUCTASE"/>
    <property type="match status" value="1"/>
</dbReference>
<dbReference type="AlphaFoldDB" id="A0A1V5MK81"/>
<dbReference type="InterPro" id="IPR051317">
    <property type="entry name" value="Gfo/Idh/MocA_oxidoreduct"/>
</dbReference>
<dbReference type="Gene3D" id="3.30.360.10">
    <property type="entry name" value="Dihydrodipicolinate Reductase, domain 2"/>
    <property type="match status" value="1"/>
</dbReference>
<gene>
    <name evidence="3" type="primary">yvaA_1</name>
    <name evidence="3" type="ORF">BWY73_00195</name>
</gene>
<dbReference type="GO" id="GO:0000166">
    <property type="term" value="F:nucleotide binding"/>
    <property type="evidence" value="ECO:0007669"/>
    <property type="project" value="InterPro"/>
</dbReference>
<reference evidence="3" key="1">
    <citation type="submission" date="2017-02" db="EMBL/GenBank/DDBJ databases">
        <title>Delving into the versatile metabolic prowess of the omnipresent phylum Bacteroidetes.</title>
        <authorList>
            <person name="Nobu M.K."/>
            <person name="Mei R."/>
            <person name="Narihiro T."/>
            <person name="Kuroda K."/>
            <person name="Liu W.-T."/>
        </authorList>
    </citation>
    <scope>NUCLEOTIDE SEQUENCE</scope>
    <source>
        <strain evidence="3">ADurb.Bin417</strain>
    </source>
</reference>
<dbReference type="InterPro" id="IPR055170">
    <property type="entry name" value="GFO_IDH_MocA-like_dom"/>
</dbReference>
<protein>
    <submittedName>
        <fullName evidence="3">Putative oxidoreductase YvaA</fullName>
        <ecNumber evidence="3">1.-.-.-</ecNumber>
    </submittedName>
</protein>
<evidence type="ECO:0000259" key="1">
    <source>
        <dbReference type="Pfam" id="PF01408"/>
    </source>
</evidence>
<feature type="domain" description="GFO/IDH/MocA-like oxidoreductase" evidence="2">
    <location>
        <begin position="131"/>
        <end position="246"/>
    </location>
</feature>
<keyword evidence="3" id="KW-0560">Oxidoreductase</keyword>
<dbReference type="Pfam" id="PF22725">
    <property type="entry name" value="GFO_IDH_MocA_C3"/>
    <property type="match status" value="1"/>
</dbReference>
<dbReference type="Gene3D" id="3.40.50.720">
    <property type="entry name" value="NAD(P)-binding Rossmann-like Domain"/>
    <property type="match status" value="1"/>
</dbReference>
<dbReference type="SUPFAM" id="SSF55347">
    <property type="entry name" value="Glyceraldehyde-3-phosphate dehydrogenase-like, C-terminal domain"/>
    <property type="match status" value="1"/>
</dbReference>
<proteinExistence type="predicted"/>
<dbReference type="Pfam" id="PF01408">
    <property type="entry name" value="GFO_IDH_MocA"/>
    <property type="match status" value="1"/>
</dbReference>
<dbReference type="EC" id="1.-.-.-" evidence="3"/>
<evidence type="ECO:0000259" key="2">
    <source>
        <dbReference type="Pfam" id="PF22725"/>
    </source>
</evidence>
<dbReference type="GO" id="GO:0016491">
    <property type="term" value="F:oxidoreductase activity"/>
    <property type="evidence" value="ECO:0007669"/>
    <property type="project" value="UniProtKB-KW"/>
</dbReference>